<dbReference type="SMART" id="SM00558">
    <property type="entry name" value="JmjC"/>
    <property type="match status" value="1"/>
</dbReference>
<protein>
    <recommendedName>
        <fullName evidence="2">JmjC domain-containing protein</fullName>
    </recommendedName>
</protein>
<evidence type="ECO:0000313" key="3">
    <source>
        <dbReference type="EMBL" id="CEO49929.1"/>
    </source>
</evidence>
<sequence length="719" mass="80296">MAQESQVLFTAEEPQAEVGRIYSPQMMDYRLEHEMPQNSGTQQSSMNLTSEQQELPDPGNPDLRTLSKYDPEHLPSWHFQGTKPPRITHPPSPSAPSPVAALPSPRIVEQPHILQGLPASNIQIPSKAQFLGILIPRGLDSDGLTGAAISQGRPINASLPSPEIVEKLQNPPPILETAVHFDFRDSSNPVAQSIEPNEQTSASIFPFTEPALIPPMAEQVVSQGLRQIDLEGVEVFSATDSSGIIHNQEQKDLEEDASFRDRQEAEATQSEETLQSLDRGESPSTDSLSTLNSDRFDESVVTFQEAEEEEKVEFERDSGSDDILRLKPTLRQWEDFPSLLSFARAHNAELDGCFKIVLPDGALEAIPEKPAQLVDANAFTPQLLRPSRIWRVNTKPTTGKFPSSSDIKESSFTGNATEAAKRLSKIFSKSRNRQIRDVRYRVDVPAWSAEQRLAAGVPGKSPLHPLKGDKLDLTKAIIPGIHTPYVYESGPAFGATFQLHAEDFRLSSLNHLYKGRKIWIIIPSAAVGLAEEQLGRNERCSQFMRHRAEFVFPEKLERLGIPFRLIDQSPGETIVILPDAYHEGFSTGYTLAEAKNYAEETWSTETYQPCDATCQLATAIPGDFMRIIEDGEDRLDLCSSYDDDSPDSMKQEPDEEDSAPEEPTEQREEPTEQREEPTEQQEEPTEQQEEPTEQQEQRPRKRIKWIKGGMSSNASNLDL</sequence>
<dbReference type="EMBL" id="CDPU01000016">
    <property type="protein sequence ID" value="CEO49929.1"/>
    <property type="molecule type" value="Genomic_DNA"/>
</dbReference>
<dbReference type="PROSITE" id="PS51184">
    <property type="entry name" value="JMJC"/>
    <property type="match status" value="1"/>
</dbReference>
<dbReference type="GO" id="GO:0051864">
    <property type="term" value="F:histone H3K36 demethylase activity"/>
    <property type="evidence" value="ECO:0007669"/>
    <property type="project" value="TreeGrafter"/>
</dbReference>
<dbReference type="SUPFAM" id="SSF51197">
    <property type="entry name" value="Clavaminate synthase-like"/>
    <property type="match status" value="1"/>
</dbReference>
<dbReference type="GO" id="GO:0005634">
    <property type="term" value="C:nucleus"/>
    <property type="evidence" value="ECO:0007669"/>
    <property type="project" value="TreeGrafter"/>
</dbReference>
<name>A0A0B7JY72_BIOOC</name>
<feature type="compositionally biased region" description="Basic and acidic residues" evidence="1">
    <location>
        <begin position="65"/>
        <end position="75"/>
    </location>
</feature>
<dbReference type="Gene3D" id="2.60.120.650">
    <property type="entry name" value="Cupin"/>
    <property type="match status" value="1"/>
</dbReference>
<proteinExistence type="predicted"/>
<feature type="compositionally biased region" description="Polar residues" evidence="1">
    <location>
        <begin position="710"/>
        <end position="719"/>
    </location>
</feature>
<feature type="region of interest" description="Disordered" evidence="1">
    <location>
        <begin position="246"/>
        <end position="291"/>
    </location>
</feature>
<dbReference type="InterPro" id="IPR003347">
    <property type="entry name" value="JmjC_dom"/>
</dbReference>
<feature type="region of interest" description="Disordered" evidence="1">
    <location>
        <begin position="1"/>
        <end position="100"/>
    </location>
</feature>
<dbReference type="AlphaFoldDB" id="A0A0B7JY72"/>
<feature type="compositionally biased region" description="Polar residues" evidence="1">
    <location>
        <begin position="36"/>
        <end position="53"/>
    </location>
</feature>
<gene>
    <name evidence="3" type="ORF">BN869_000005986_1</name>
</gene>
<feature type="domain" description="JmjC" evidence="2">
    <location>
        <begin position="446"/>
        <end position="614"/>
    </location>
</feature>
<dbReference type="PANTHER" id="PTHR10694:SF7">
    <property type="entry name" value="[HISTONE H3]-TRIMETHYL-L-LYSINE(9) DEMETHYLASE"/>
    <property type="match status" value="1"/>
</dbReference>
<dbReference type="PANTHER" id="PTHR10694">
    <property type="entry name" value="LYSINE-SPECIFIC DEMETHYLASE"/>
    <property type="match status" value="1"/>
</dbReference>
<dbReference type="Pfam" id="PF02373">
    <property type="entry name" value="JmjC"/>
    <property type="match status" value="1"/>
</dbReference>
<feature type="compositionally biased region" description="Acidic residues" evidence="1">
    <location>
        <begin position="653"/>
        <end position="663"/>
    </location>
</feature>
<feature type="compositionally biased region" description="Basic and acidic residues" evidence="1">
    <location>
        <begin position="664"/>
        <end position="677"/>
    </location>
</feature>
<organism evidence="3">
    <name type="scientific">Bionectria ochroleuca</name>
    <name type="common">Gliocladium roseum</name>
    <dbReference type="NCBI Taxonomy" id="29856"/>
    <lineage>
        <taxon>Eukaryota</taxon>
        <taxon>Fungi</taxon>
        <taxon>Dikarya</taxon>
        <taxon>Ascomycota</taxon>
        <taxon>Pezizomycotina</taxon>
        <taxon>Sordariomycetes</taxon>
        <taxon>Hypocreomycetidae</taxon>
        <taxon>Hypocreales</taxon>
        <taxon>Bionectriaceae</taxon>
        <taxon>Clonostachys</taxon>
    </lineage>
</organism>
<feature type="compositionally biased region" description="Acidic residues" evidence="1">
    <location>
        <begin position="678"/>
        <end position="693"/>
    </location>
</feature>
<evidence type="ECO:0000256" key="1">
    <source>
        <dbReference type="SAM" id="MobiDB-lite"/>
    </source>
</evidence>
<feature type="region of interest" description="Disordered" evidence="1">
    <location>
        <begin position="636"/>
        <end position="719"/>
    </location>
</feature>
<accession>A0A0B7JY72</accession>
<dbReference type="GO" id="GO:0000785">
    <property type="term" value="C:chromatin"/>
    <property type="evidence" value="ECO:0007669"/>
    <property type="project" value="TreeGrafter"/>
</dbReference>
<feature type="compositionally biased region" description="Pro residues" evidence="1">
    <location>
        <begin position="87"/>
        <end position="96"/>
    </location>
</feature>
<evidence type="ECO:0000259" key="2">
    <source>
        <dbReference type="PROSITE" id="PS51184"/>
    </source>
</evidence>
<dbReference type="GO" id="GO:0032454">
    <property type="term" value="F:histone H3K9 demethylase activity"/>
    <property type="evidence" value="ECO:0007669"/>
    <property type="project" value="TreeGrafter"/>
</dbReference>
<dbReference type="GO" id="GO:0010468">
    <property type="term" value="P:regulation of gene expression"/>
    <property type="evidence" value="ECO:0007669"/>
    <property type="project" value="TreeGrafter"/>
</dbReference>
<feature type="compositionally biased region" description="Polar residues" evidence="1">
    <location>
        <begin position="266"/>
        <end position="291"/>
    </location>
</feature>
<reference evidence="3" key="1">
    <citation type="submission" date="2015-01" db="EMBL/GenBank/DDBJ databases">
        <authorList>
            <person name="Durling Mikael"/>
        </authorList>
    </citation>
    <scope>NUCLEOTIDE SEQUENCE</scope>
</reference>